<evidence type="ECO:0000259" key="6">
    <source>
        <dbReference type="PROSITE" id="PS50931"/>
    </source>
</evidence>
<evidence type="ECO:0000256" key="1">
    <source>
        <dbReference type="ARBA" id="ARBA00009437"/>
    </source>
</evidence>
<dbReference type="PANTHER" id="PTHR30346:SF29">
    <property type="entry name" value="LYSR SUBSTRATE-BINDING"/>
    <property type="match status" value="1"/>
</dbReference>
<evidence type="ECO:0000313" key="7">
    <source>
        <dbReference type="EMBL" id="RKN40472.1"/>
    </source>
</evidence>
<evidence type="ECO:0000256" key="5">
    <source>
        <dbReference type="SAM" id="MobiDB-lite"/>
    </source>
</evidence>
<feature type="domain" description="HTH lysR-type" evidence="6">
    <location>
        <begin position="19"/>
        <end position="74"/>
    </location>
</feature>
<dbReference type="GO" id="GO:0003677">
    <property type="term" value="F:DNA binding"/>
    <property type="evidence" value="ECO:0007669"/>
    <property type="project" value="UniProtKB-KW"/>
</dbReference>
<proteinExistence type="inferred from homology"/>
<dbReference type="InterPro" id="IPR000847">
    <property type="entry name" value="LysR_HTH_N"/>
</dbReference>
<evidence type="ECO:0000256" key="4">
    <source>
        <dbReference type="ARBA" id="ARBA00023163"/>
    </source>
</evidence>
<dbReference type="Proteomes" id="UP000272474">
    <property type="component" value="Unassembled WGS sequence"/>
</dbReference>
<name>A0A3A9YWK9_9ACTN</name>
<dbReference type="PANTHER" id="PTHR30346">
    <property type="entry name" value="TRANSCRIPTIONAL DUAL REGULATOR HCAR-RELATED"/>
    <property type="match status" value="1"/>
</dbReference>
<dbReference type="InterPro" id="IPR036390">
    <property type="entry name" value="WH_DNA-bd_sf"/>
</dbReference>
<dbReference type="InterPro" id="IPR036388">
    <property type="entry name" value="WH-like_DNA-bd_sf"/>
</dbReference>
<dbReference type="AlphaFoldDB" id="A0A3A9YWK9"/>
<evidence type="ECO:0000313" key="8">
    <source>
        <dbReference type="Proteomes" id="UP000272474"/>
    </source>
</evidence>
<dbReference type="FunFam" id="1.10.10.10:FF:000001">
    <property type="entry name" value="LysR family transcriptional regulator"/>
    <property type="match status" value="1"/>
</dbReference>
<dbReference type="SUPFAM" id="SSF46785">
    <property type="entry name" value="Winged helix' DNA-binding domain"/>
    <property type="match status" value="1"/>
</dbReference>
<keyword evidence="2" id="KW-0805">Transcription regulation</keyword>
<sequence>MITRPRIRIAYLPCILADVDPHLLRTFVSVARLGSFSAAAAELGYTQSAVSQHVAALEQDLGARLLTRRPVAPTPAGARLLEHAGPLLVRLAAARADVARLVSAPAGRLAVGLAPLTAQAAAPGAALAAACRAHPGVEVTVEVRPAARLPAAVATGELDLALVEGFAAPTDPLRLPDVGPLRSVQVGEEPLAVLLPEGHPLAGRPRLRLADLAGARWLDAPDAGVALDRLRAAAGTGGFRTGLRYAGSDPGGLLPLAAAGLGLALLPRSRAAAGASLGLRAVPLSEPRLVHRTELLHPARLTPPGGTLRDHLLRARGAPSPPAPSPAP</sequence>
<gene>
    <name evidence="7" type="ORF">D7294_18710</name>
</gene>
<dbReference type="InterPro" id="IPR005119">
    <property type="entry name" value="LysR_subst-bd"/>
</dbReference>
<evidence type="ECO:0000256" key="3">
    <source>
        <dbReference type="ARBA" id="ARBA00023125"/>
    </source>
</evidence>
<dbReference type="Pfam" id="PF03466">
    <property type="entry name" value="LysR_substrate"/>
    <property type="match status" value="1"/>
</dbReference>
<feature type="compositionally biased region" description="Pro residues" evidence="5">
    <location>
        <begin position="319"/>
        <end position="328"/>
    </location>
</feature>
<protein>
    <submittedName>
        <fullName evidence="7">LysR family transcriptional regulator</fullName>
    </submittedName>
</protein>
<organism evidence="7 8">
    <name type="scientific">Streptomyces hoynatensis</name>
    <dbReference type="NCBI Taxonomy" id="1141874"/>
    <lineage>
        <taxon>Bacteria</taxon>
        <taxon>Bacillati</taxon>
        <taxon>Actinomycetota</taxon>
        <taxon>Actinomycetes</taxon>
        <taxon>Kitasatosporales</taxon>
        <taxon>Streptomycetaceae</taxon>
        <taxon>Streptomyces</taxon>
    </lineage>
</organism>
<dbReference type="Gene3D" id="1.10.10.10">
    <property type="entry name" value="Winged helix-like DNA-binding domain superfamily/Winged helix DNA-binding domain"/>
    <property type="match status" value="1"/>
</dbReference>
<dbReference type="PROSITE" id="PS50931">
    <property type="entry name" value="HTH_LYSR"/>
    <property type="match status" value="1"/>
</dbReference>
<keyword evidence="8" id="KW-1185">Reference proteome</keyword>
<keyword evidence="4" id="KW-0804">Transcription</keyword>
<dbReference type="OrthoDB" id="4131546at2"/>
<dbReference type="SUPFAM" id="SSF53850">
    <property type="entry name" value="Periplasmic binding protein-like II"/>
    <property type="match status" value="1"/>
</dbReference>
<comment type="caution">
    <text evidence="7">The sequence shown here is derived from an EMBL/GenBank/DDBJ whole genome shotgun (WGS) entry which is preliminary data.</text>
</comment>
<dbReference type="PRINTS" id="PR00039">
    <property type="entry name" value="HTHLYSR"/>
</dbReference>
<dbReference type="Pfam" id="PF00126">
    <property type="entry name" value="HTH_1"/>
    <property type="match status" value="1"/>
</dbReference>
<dbReference type="Gene3D" id="3.40.190.10">
    <property type="entry name" value="Periplasmic binding protein-like II"/>
    <property type="match status" value="2"/>
</dbReference>
<keyword evidence="3" id="KW-0238">DNA-binding</keyword>
<dbReference type="EMBL" id="RBAL01000010">
    <property type="protein sequence ID" value="RKN40472.1"/>
    <property type="molecule type" value="Genomic_DNA"/>
</dbReference>
<dbReference type="GO" id="GO:0032993">
    <property type="term" value="C:protein-DNA complex"/>
    <property type="evidence" value="ECO:0007669"/>
    <property type="project" value="TreeGrafter"/>
</dbReference>
<feature type="region of interest" description="Disordered" evidence="5">
    <location>
        <begin position="301"/>
        <end position="328"/>
    </location>
</feature>
<reference evidence="7 8" key="1">
    <citation type="journal article" date="2014" name="Int. J. Syst. Evol. Microbiol.">
        <title>Streptomyces hoynatensis sp. nov., isolated from deep marine sediment.</title>
        <authorList>
            <person name="Veyisoglu A."/>
            <person name="Sahin N."/>
        </authorList>
    </citation>
    <scope>NUCLEOTIDE SEQUENCE [LARGE SCALE GENOMIC DNA]</scope>
    <source>
        <strain evidence="7 8">KCTC 29097</strain>
    </source>
</reference>
<accession>A0A3A9YWK9</accession>
<dbReference type="GO" id="GO:0003700">
    <property type="term" value="F:DNA-binding transcription factor activity"/>
    <property type="evidence" value="ECO:0007669"/>
    <property type="project" value="InterPro"/>
</dbReference>
<comment type="similarity">
    <text evidence="1">Belongs to the LysR transcriptional regulatory family.</text>
</comment>
<evidence type="ECO:0000256" key="2">
    <source>
        <dbReference type="ARBA" id="ARBA00023015"/>
    </source>
</evidence>